<dbReference type="OrthoDB" id="5624988at2"/>
<evidence type="ECO:0000313" key="2">
    <source>
        <dbReference type="Proteomes" id="UP000236724"/>
    </source>
</evidence>
<protein>
    <recommendedName>
        <fullName evidence="3">Type I restriction enzyme R protein N-terminal domain-containing protein</fullName>
    </recommendedName>
</protein>
<sequence>MPKQIFKKGKRYTFSDYFDMGNPTQEIISALGYAFATQTLTLPRETTEKEKIDTPLIADLRDAYYTLIPKISINSEIAKRELMIAPILHAVMRSVDARLDVEYPVDVDEKLSGLIDYFFRAKKELIVIEAKKGDLEKGFNQLAAEMIAIDKYEEDTVPSLLYGAISIGEVWRFAVLERNNKKLIKDIHTFRFPEDLEDIFSILKGILGNSQEITPP</sequence>
<evidence type="ECO:0008006" key="3">
    <source>
        <dbReference type="Google" id="ProtNLM"/>
    </source>
</evidence>
<name>A0A1H6FEK7_9GAMM</name>
<gene>
    <name evidence="1" type="ORF">MBHS_03340</name>
</gene>
<dbReference type="RefSeq" id="WP_146066812.1">
    <property type="nucleotide sequence ID" value="NZ_FMSV02000531.1"/>
</dbReference>
<proteinExistence type="predicted"/>
<keyword evidence="2" id="KW-1185">Reference proteome</keyword>
<dbReference type="Proteomes" id="UP000236724">
    <property type="component" value="Unassembled WGS sequence"/>
</dbReference>
<dbReference type="EMBL" id="FMSV02000531">
    <property type="protein sequence ID" value="SEH07465.1"/>
    <property type="molecule type" value="Genomic_DNA"/>
</dbReference>
<organism evidence="1 2">
    <name type="scientific">Candidatus Venteria ishoeyi</name>
    <dbReference type="NCBI Taxonomy" id="1899563"/>
    <lineage>
        <taxon>Bacteria</taxon>
        <taxon>Pseudomonadati</taxon>
        <taxon>Pseudomonadota</taxon>
        <taxon>Gammaproteobacteria</taxon>
        <taxon>Thiotrichales</taxon>
        <taxon>Thiotrichaceae</taxon>
        <taxon>Venteria</taxon>
    </lineage>
</organism>
<dbReference type="AlphaFoldDB" id="A0A1H6FEK7"/>
<accession>A0A1H6FEK7</accession>
<evidence type="ECO:0000313" key="1">
    <source>
        <dbReference type="EMBL" id="SEH07465.1"/>
    </source>
</evidence>
<reference evidence="1 2" key="1">
    <citation type="submission" date="2016-10" db="EMBL/GenBank/DDBJ databases">
        <authorList>
            <person name="de Groot N.N."/>
        </authorList>
    </citation>
    <scope>NUCLEOTIDE SEQUENCE [LARGE SCALE GENOMIC DNA]</scope>
    <source>
        <strain evidence="1">MBHS1</strain>
    </source>
</reference>